<dbReference type="Gene3D" id="2.40.160.130">
    <property type="entry name" value="Capsule assembly protein Wzi"/>
    <property type="match status" value="1"/>
</dbReference>
<accession>A0A7C5HRC4</accession>
<organism evidence="1">
    <name type="scientific">Chlorobaculum parvum</name>
    <dbReference type="NCBI Taxonomy" id="274539"/>
    <lineage>
        <taxon>Bacteria</taxon>
        <taxon>Pseudomonadati</taxon>
        <taxon>Chlorobiota</taxon>
        <taxon>Chlorobiia</taxon>
        <taxon>Chlorobiales</taxon>
        <taxon>Chlorobiaceae</taxon>
        <taxon>Chlorobaculum</taxon>
    </lineage>
</organism>
<evidence type="ECO:0000313" key="1">
    <source>
        <dbReference type="EMBL" id="HHE31986.1"/>
    </source>
</evidence>
<comment type="caution">
    <text evidence="1">The sequence shown here is derived from an EMBL/GenBank/DDBJ whole genome shotgun (WGS) entry which is preliminary data.</text>
</comment>
<evidence type="ECO:0008006" key="2">
    <source>
        <dbReference type="Google" id="ProtNLM"/>
    </source>
</evidence>
<dbReference type="Proteomes" id="UP000886058">
    <property type="component" value="Unassembled WGS sequence"/>
</dbReference>
<gene>
    <name evidence="1" type="ORF">ENL07_05010</name>
</gene>
<dbReference type="Pfam" id="PF14052">
    <property type="entry name" value="Caps_assemb_Wzi"/>
    <property type="match status" value="1"/>
</dbReference>
<sequence>MKKSIIQIIALPLYLIFMTLSAFSNEKPEGIDYLELSAGMTSISGDKAPLLMWINQNGRIPVDSGTEYLRLRVGKEKDDLEDLDWIYGIDVTAQTEGNDHIMFTDGYAGIASEKIKIWVGKKSELIGLVDQELSSGSEIYSRNAPTIPKIVISTNGYVQVSDKIAINAYLGHGWLGDERYVKDAYLHQKYLYLRYGDTAPDKGWSFYTGIHHVVVWGGTNRVTGIKNPSGLDDFARVFLGLSGDDSSLASERENALGDHRGSIEFAVQLKNTDNDWFFYAQTMFEDSSGLLFIIPGDILLGTSYISKKSNNIFQRFNIEYLDTRFSGFSPHDKSDPEYEEDNYFKNSIYKSGWSYKGFAIGTPFIGFVPGTDYIYTVQNRIRSMNASAAMHFSNLVNPVFRFAYIENYGSFSAPLENPESLYAADVVNVSHLPNDWVITQQVSWDTVNDFGVGFGVTKKVF</sequence>
<proteinExistence type="predicted"/>
<name>A0A7C5HRC4_9CHLB</name>
<dbReference type="EMBL" id="DRSQ01000105">
    <property type="protein sequence ID" value="HHE31986.1"/>
    <property type="molecule type" value="Genomic_DNA"/>
</dbReference>
<dbReference type="AlphaFoldDB" id="A0A7C5HRC4"/>
<dbReference type="InterPro" id="IPR026950">
    <property type="entry name" value="Caps_assemb_Wzi"/>
</dbReference>
<protein>
    <recommendedName>
        <fullName evidence="2">Capsule assembly Wzi family protein</fullName>
    </recommendedName>
</protein>
<reference evidence="1" key="1">
    <citation type="journal article" date="2020" name="mSystems">
        <title>Genome- and Community-Level Interaction Insights into Carbon Utilization and Element Cycling Functions of Hydrothermarchaeota in Hydrothermal Sediment.</title>
        <authorList>
            <person name="Zhou Z."/>
            <person name="Liu Y."/>
            <person name="Xu W."/>
            <person name="Pan J."/>
            <person name="Luo Z.H."/>
            <person name="Li M."/>
        </authorList>
    </citation>
    <scope>NUCLEOTIDE SEQUENCE [LARGE SCALE GENOMIC DNA]</scope>
    <source>
        <strain evidence="1">HyVt-633</strain>
    </source>
</reference>
<dbReference type="InterPro" id="IPR038636">
    <property type="entry name" value="Wzi_sf"/>
</dbReference>